<proteinExistence type="predicted"/>
<protein>
    <submittedName>
        <fullName evidence="1">Uncharacterized protein</fullName>
    </submittedName>
</protein>
<keyword evidence="2" id="KW-1185">Reference proteome</keyword>
<evidence type="ECO:0000313" key="2">
    <source>
        <dbReference type="Proteomes" id="UP000050525"/>
    </source>
</evidence>
<dbReference type="AlphaFoldDB" id="A0A151M1I4"/>
<dbReference type="EMBL" id="AKHW03006817">
    <property type="protein sequence ID" value="KYO18378.1"/>
    <property type="molecule type" value="Genomic_DNA"/>
</dbReference>
<dbReference type="Proteomes" id="UP000050525">
    <property type="component" value="Unassembled WGS sequence"/>
</dbReference>
<name>A0A151M1I4_ALLMI</name>
<gene>
    <name evidence="1" type="ORF">Y1Q_0008501</name>
</gene>
<sequence>MNFVSSSIASTHLPRFSFSQTTRPKIGVTSQVADKLLLLSGLSSEYKMGECCHLAGRNRNPRAPATLRGVVSGSCAVDRYRPQLARLLIICISFPKTPKMDSQLPVWTFSMASGGNYANGKTLKQDAVRMSAICSRSKEMLSTGRTAISSHSQGCKHRRGVSNKHAKRGILCFLPMCRARSQRLHALAGPRAHTSSQSLTLYSATATCTLSGQTAPSAMQFHPPIREVAPGRSQGGFLLLSSQDQELHVEETQQPPAKIGFKDATTISSFSW</sequence>
<evidence type="ECO:0000313" key="1">
    <source>
        <dbReference type="EMBL" id="KYO18378.1"/>
    </source>
</evidence>
<organism evidence="1 2">
    <name type="scientific">Alligator mississippiensis</name>
    <name type="common">American alligator</name>
    <dbReference type="NCBI Taxonomy" id="8496"/>
    <lineage>
        <taxon>Eukaryota</taxon>
        <taxon>Metazoa</taxon>
        <taxon>Chordata</taxon>
        <taxon>Craniata</taxon>
        <taxon>Vertebrata</taxon>
        <taxon>Euteleostomi</taxon>
        <taxon>Archelosauria</taxon>
        <taxon>Archosauria</taxon>
        <taxon>Crocodylia</taxon>
        <taxon>Alligatoridae</taxon>
        <taxon>Alligatorinae</taxon>
        <taxon>Alligator</taxon>
    </lineage>
</organism>
<reference evidence="1 2" key="1">
    <citation type="journal article" date="2012" name="Genome Biol.">
        <title>Sequencing three crocodilian genomes to illuminate the evolution of archosaurs and amniotes.</title>
        <authorList>
            <person name="St John J.A."/>
            <person name="Braun E.L."/>
            <person name="Isberg S.R."/>
            <person name="Miles L.G."/>
            <person name="Chong A.Y."/>
            <person name="Gongora J."/>
            <person name="Dalzell P."/>
            <person name="Moran C."/>
            <person name="Bed'hom B."/>
            <person name="Abzhanov A."/>
            <person name="Burgess S.C."/>
            <person name="Cooksey A.M."/>
            <person name="Castoe T.A."/>
            <person name="Crawford N.G."/>
            <person name="Densmore L.D."/>
            <person name="Drew J.C."/>
            <person name="Edwards S.V."/>
            <person name="Faircloth B.C."/>
            <person name="Fujita M.K."/>
            <person name="Greenwold M.J."/>
            <person name="Hoffmann F.G."/>
            <person name="Howard J.M."/>
            <person name="Iguchi T."/>
            <person name="Janes D.E."/>
            <person name="Khan S.Y."/>
            <person name="Kohno S."/>
            <person name="de Koning A.J."/>
            <person name="Lance S.L."/>
            <person name="McCarthy F.M."/>
            <person name="McCormack J.E."/>
            <person name="Merchant M.E."/>
            <person name="Peterson D.G."/>
            <person name="Pollock D.D."/>
            <person name="Pourmand N."/>
            <person name="Raney B.J."/>
            <person name="Roessler K.A."/>
            <person name="Sanford J.R."/>
            <person name="Sawyer R.H."/>
            <person name="Schmidt C.J."/>
            <person name="Triplett E.W."/>
            <person name="Tuberville T.D."/>
            <person name="Venegas-Anaya M."/>
            <person name="Howard J.T."/>
            <person name="Jarvis E.D."/>
            <person name="Guillette L.J.Jr."/>
            <person name="Glenn T.C."/>
            <person name="Green R.E."/>
            <person name="Ray D.A."/>
        </authorList>
    </citation>
    <scope>NUCLEOTIDE SEQUENCE [LARGE SCALE GENOMIC DNA]</scope>
    <source>
        <strain evidence="1">KSC_2009_1</strain>
    </source>
</reference>
<accession>A0A151M1I4</accession>
<comment type="caution">
    <text evidence="1">The sequence shown here is derived from an EMBL/GenBank/DDBJ whole genome shotgun (WGS) entry which is preliminary data.</text>
</comment>